<gene>
    <name evidence="1" type="ORF">mMyoMyo1_011870</name>
</gene>
<evidence type="ECO:0000313" key="2">
    <source>
        <dbReference type="Proteomes" id="UP000527355"/>
    </source>
</evidence>
<dbReference type="Proteomes" id="UP000527355">
    <property type="component" value="Unassembled WGS sequence"/>
</dbReference>
<sequence>MNLKMELVTTSTCIPFFFFLHPVGPEGAEGKGMYAARSTCTLWLFAVNWYSANVAIPVGAGRSQGCLEVAIHSRLSPLPTELLPKFCKSGNENCGDEIEILRCQQERCWAGGILARNCSPITIRQRTLERSPWGSCPSCTGCYSNGPLVQLSEPDPLDRCW</sequence>
<accession>A0A7J7WVL3</accession>
<proteinExistence type="predicted"/>
<comment type="caution">
    <text evidence="1">The sequence shown here is derived from an EMBL/GenBank/DDBJ whole genome shotgun (WGS) entry which is preliminary data.</text>
</comment>
<dbReference type="AlphaFoldDB" id="A0A7J7WVL3"/>
<reference evidence="1 2" key="1">
    <citation type="journal article" date="2020" name="Nature">
        <title>Six reference-quality genomes reveal evolution of bat adaptations.</title>
        <authorList>
            <person name="Jebb D."/>
            <person name="Huang Z."/>
            <person name="Pippel M."/>
            <person name="Hughes G.M."/>
            <person name="Lavrichenko K."/>
            <person name="Devanna P."/>
            <person name="Winkler S."/>
            <person name="Jermiin L.S."/>
            <person name="Skirmuntt E.C."/>
            <person name="Katzourakis A."/>
            <person name="Burkitt-Gray L."/>
            <person name="Ray D.A."/>
            <person name="Sullivan K.A.M."/>
            <person name="Roscito J.G."/>
            <person name="Kirilenko B.M."/>
            <person name="Davalos L.M."/>
            <person name="Corthals A.P."/>
            <person name="Power M.L."/>
            <person name="Jones G."/>
            <person name="Ransome R.D."/>
            <person name="Dechmann D.K.N."/>
            <person name="Locatelli A.G."/>
            <person name="Puechmaille S.J."/>
            <person name="Fedrigo O."/>
            <person name="Jarvis E.D."/>
            <person name="Hiller M."/>
            <person name="Vernes S.C."/>
            <person name="Myers E.W."/>
            <person name="Teeling E.C."/>
        </authorList>
    </citation>
    <scope>NUCLEOTIDE SEQUENCE [LARGE SCALE GENOMIC DNA]</scope>
    <source>
        <strain evidence="1">MMyoMyo1</strain>
        <tissue evidence="1">Flight muscle</tissue>
    </source>
</reference>
<protein>
    <submittedName>
        <fullName evidence="1">Uncharacterized protein</fullName>
    </submittedName>
</protein>
<evidence type="ECO:0000313" key="1">
    <source>
        <dbReference type="EMBL" id="KAF6341439.1"/>
    </source>
</evidence>
<name>A0A7J7WVL3_MYOMY</name>
<dbReference type="EMBL" id="JABWUV010000007">
    <property type="protein sequence ID" value="KAF6341439.1"/>
    <property type="molecule type" value="Genomic_DNA"/>
</dbReference>
<organism evidence="1 2">
    <name type="scientific">Myotis myotis</name>
    <name type="common">Greater mouse-eared bat</name>
    <name type="synonym">Vespertilio myotis</name>
    <dbReference type="NCBI Taxonomy" id="51298"/>
    <lineage>
        <taxon>Eukaryota</taxon>
        <taxon>Metazoa</taxon>
        <taxon>Chordata</taxon>
        <taxon>Craniata</taxon>
        <taxon>Vertebrata</taxon>
        <taxon>Euteleostomi</taxon>
        <taxon>Mammalia</taxon>
        <taxon>Eutheria</taxon>
        <taxon>Laurasiatheria</taxon>
        <taxon>Chiroptera</taxon>
        <taxon>Yangochiroptera</taxon>
        <taxon>Vespertilionidae</taxon>
        <taxon>Myotis</taxon>
    </lineage>
</organism>
<keyword evidence="2" id="KW-1185">Reference proteome</keyword>